<keyword evidence="2" id="KW-1185">Reference proteome</keyword>
<organism evidence="1 2">
    <name type="scientific">Methylobacterium radiotolerans</name>
    <dbReference type="NCBI Taxonomy" id="31998"/>
    <lineage>
        <taxon>Bacteria</taxon>
        <taxon>Pseudomonadati</taxon>
        <taxon>Pseudomonadota</taxon>
        <taxon>Alphaproteobacteria</taxon>
        <taxon>Hyphomicrobiales</taxon>
        <taxon>Methylobacteriaceae</taxon>
        <taxon>Methylobacterium</taxon>
    </lineage>
</organism>
<evidence type="ECO:0000313" key="1">
    <source>
        <dbReference type="EMBL" id="MET3867861.1"/>
    </source>
</evidence>
<protein>
    <submittedName>
        <fullName evidence="1">Uncharacterized protein</fullName>
    </submittedName>
</protein>
<comment type="caution">
    <text evidence="1">The sequence shown here is derived from an EMBL/GenBank/DDBJ whole genome shotgun (WGS) entry which is preliminary data.</text>
</comment>
<name>A0ABV2NN26_9HYPH</name>
<accession>A0ABV2NN26</accession>
<dbReference type="RefSeq" id="WP_209650665.1">
    <property type="nucleotide sequence ID" value="NZ_JBEPNV010000001.1"/>
</dbReference>
<gene>
    <name evidence="1" type="ORF">ABIC20_005170</name>
</gene>
<reference evidence="1 2" key="1">
    <citation type="submission" date="2024-06" db="EMBL/GenBank/DDBJ databases">
        <title>Genomics of switchgrass bacterial isolates.</title>
        <authorList>
            <person name="Shade A."/>
        </authorList>
    </citation>
    <scope>NUCLEOTIDE SEQUENCE [LARGE SCALE GENOMIC DNA]</scope>
    <source>
        <strain evidence="1 2">PvP084</strain>
    </source>
</reference>
<sequence length="174" mass="19211">MTDVVPPIPHRYTGEGWAPLTPHWQRVADKHYAIGEIRNLVPEEQRSKASHGHQFAEIGDAWRTLPEHLAERFPTAEALRKFALIKAGFATVTEHVCGSQAEAQRLATVIASLDPYSVTEVRRNVVRHLRAMSQSLRAMGREDFQRSKQGCLEVVADLIGVPASALSANVGRAA</sequence>
<proteinExistence type="predicted"/>
<dbReference type="Proteomes" id="UP001549119">
    <property type="component" value="Unassembled WGS sequence"/>
</dbReference>
<dbReference type="EMBL" id="JBEPNW010000002">
    <property type="protein sequence ID" value="MET3867861.1"/>
    <property type="molecule type" value="Genomic_DNA"/>
</dbReference>
<evidence type="ECO:0000313" key="2">
    <source>
        <dbReference type="Proteomes" id="UP001549119"/>
    </source>
</evidence>